<evidence type="ECO:0000256" key="1">
    <source>
        <dbReference type="SAM" id="Phobius"/>
    </source>
</evidence>
<keyword evidence="1" id="KW-1133">Transmembrane helix</keyword>
<sequence length="264" mass="28296">MDSREGGRSIEQAVAAAGLGELHGRYRPAVAAEIAIAACCATLGLVLLAAGAADGAGAVVAIGVGVLALAAISGLVTWRKANTWRHLYTGGTLTVDPQGTVTSVVSWHDVAHLRYWTRVTNLGTAYVEVPMCRLDLNNGEVVDLGKPRYKELPEIVSFVDANISAIKLPLKIEELRSTGSAAFGPITLAAEGVRWRESLVPWHAVTRVEAAKTRLKIWTDGSRPVVSQLLSAVPELTVLIHMFGHWQELRPDRPGTQAEPEQKS</sequence>
<dbReference type="EMBL" id="JBHTAC010000009">
    <property type="protein sequence ID" value="MFC7243167.1"/>
    <property type="molecule type" value="Genomic_DNA"/>
</dbReference>
<dbReference type="Proteomes" id="UP001596392">
    <property type="component" value="Unassembled WGS sequence"/>
</dbReference>
<keyword evidence="1" id="KW-0472">Membrane</keyword>
<name>A0ABW2GSZ7_9ACTN</name>
<dbReference type="RefSeq" id="WP_376806407.1">
    <property type="nucleotide sequence ID" value="NZ_JBHTAC010000009.1"/>
</dbReference>
<accession>A0ABW2GSZ7</accession>
<gene>
    <name evidence="2" type="ORF">ACFQO7_11835</name>
</gene>
<dbReference type="Pfam" id="PF20226">
    <property type="entry name" value="DUF6585"/>
    <property type="match status" value="1"/>
</dbReference>
<keyword evidence="3" id="KW-1185">Reference proteome</keyword>
<comment type="caution">
    <text evidence="2">The sequence shown here is derived from an EMBL/GenBank/DDBJ whole genome shotgun (WGS) entry which is preliminary data.</text>
</comment>
<feature type="transmembrane region" description="Helical" evidence="1">
    <location>
        <begin position="56"/>
        <end position="78"/>
    </location>
</feature>
<organism evidence="2 3">
    <name type="scientific">Catellatospora aurea</name>
    <dbReference type="NCBI Taxonomy" id="1337874"/>
    <lineage>
        <taxon>Bacteria</taxon>
        <taxon>Bacillati</taxon>
        <taxon>Actinomycetota</taxon>
        <taxon>Actinomycetes</taxon>
        <taxon>Micromonosporales</taxon>
        <taxon>Micromonosporaceae</taxon>
        <taxon>Catellatospora</taxon>
    </lineage>
</organism>
<evidence type="ECO:0000313" key="3">
    <source>
        <dbReference type="Proteomes" id="UP001596392"/>
    </source>
</evidence>
<proteinExistence type="predicted"/>
<reference evidence="3" key="1">
    <citation type="journal article" date="2019" name="Int. J. Syst. Evol. Microbiol.">
        <title>The Global Catalogue of Microorganisms (GCM) 10K type strain sequencing project: providing services to taxonomists for standard genome sequencing and annotation.</title>
        <authorList>
            <consortium name="The Broad Institute Genomics Platform"/>
            <consortium name="The Broad Institute Genome Sequencing Center for Infectious Disease"/>
            <person name="Wu L."/>
            <person name="Ma J."/>
        </authorList>
    </citation>
    <scope>NUCLEOTIDE SEQUENCE [LARGE SCALE GENOMIC DNA]</scope>
    <source>
        <strain evidence="3">CGMCC 1.9106</strain>
    </source>
</reference>
<protein>
    <submittedName>
        <fullName evidence="2">DUF6585 family protein</fullName>
    </submittedName>
</protein>
<keyword evidence="1" id="KW-0812">Transmembrane</keyword>
<feature type="transmembrane region" description="Helical" evidence="1">
    <location>
        <begin position="30"/>
        <end position="50"/>
    </location>
</feature>
<evidence type="ECO:0000313" key="2">
    <source>
        <dbReference type="EMBL" id="MFC7243167.1"/>
    </source>
</evidence>
<dbReference type="InterPro" id="IPR046492">
    <property type="entry name" value="DUF6585"/>
</dbReference>